<dbReference type="SUPFAM" id="SSF48173">
    <property type="entry name" value="Cryptochrome/photolyase FAD-binding domain"/>
    <property type="match status" value="1"/>
</dbReference>
<dbReference type="Gene3D" id="1.10.579.10">
    <property type="entry name" value="DNA Cyclobutane Dipyrimidine Photolyase, subunit A, domain 3"/>
    <property type="match status" value="1"/>
</dbReference>
<dbReference type="Gene3D" id="3.40.50.620">
    <property type="entry name" value="HUPs"/>
    <property type="match status" value="1"/>
</dbReference>
<dbReference type="Pfam" id="PF04244">
    <property type="entry name" value="DPRP"/>
    <property type="match status" value="1"/>
</dbReference>
<comment type="caution">
    <text evidence="1">The sequence shown here is derived from an EMBL/GenBank/DDBJ whole genome shotgun (WGS) entry which is preliminary data.</text>
</comment>
<sequence length="537" mass="62958">MPNKRCDANNDQTFLNQKYKELRLILGDQLNAGHSWYQTKQSDVLYVIAELKQEQSYVKHHVQKIQAFFLAMAQFADALSQAGHQVLYLTLDDTQDFQDLPSLLTHLLKHYQCQYFSYLRPDEYRLAEQLFNFASRFSGQSRCVETEHFFLNFNELSDYFQADKRHRLEVFYRKMRKRFNYLMAGDEPEGGQWNYDQDNRHKLKPKDIEQLPEPLVFANDVAAINQRLQKYNIAHFGEQSDQLLWPVNRRQAKELLEHFCVRCLPKFGQFQDAMTCQGQDMMSDRQWSLYHARLSFALNAKILSPQQVVDTAVDYYRGQPTLISLAQIEGFIRQILGWREFVRGIYWANMPNYAEQNNLSADEQLPTWFWTGKTKMNCLHHAIQQSLQYAYAHHIQRLMITGNFCLLAGIHPDQVDAWYLGIYIDAIEWVEMPNTRGMSQFADGGIVASKAYAASGNYVDKMSDYCKSCAYKVKEKTTDDACPLNSLYWHFMTRHRDKFGTNPRQAMVYRNWDKQSESQQAAILAKADRLLLQLDKL</sequence>
<dbReference type="Proteomes" id="UP000256899">
    <property type="component" value="Unassembled WGS sequence"/>
</dbReference>
<accession>A0A3E0UA42</accession>
<keyword evidence="1" id="KW-0456">Lyase</keyword>
<dbReference type="Gene3D" id="1.10.10.1710">
    <property type="entry name" value="Deoxyribodipyrimidine photolyase-related"/>
    <property type="match status" value="1"/>
</dbReference>
<dbReference type="InterPro" id="IPR007357">
    <property type="entry name" value="PhrB-like"/>
</dbReference>
<organism evidence="1 2">
    <name type="scientific">Thalassotalea euphylliae</name>
    <dbReference type="NCBI Taxonomy" id="1655234"/>
    <lineage>
        <taxon>Bacteria</taxon>
        <taxon>Pseudomonadati</taxon>
        <taxon>Pseudomonadota</taxon>
        <taxon>Gammaproteobacteria</taxon>
        <taxon>Alteromonadales</taxon>
        <taxon>Colwelliaceae</taxon>
        <taxon>Thalassotalea</taxon>
    </lineage>
</organism>
<dbReference type="RefSeq" id="WP_116018459.1">
    <property type="nucleotide sequence ID" value="NZ_QUOT01000001.1"/>
</dbReference>
<dbReference type="InterPro" id="IPR014729">
    <property type="entry name" value="Rossmann-like_a/b/a_fold"/>
</dbReference>
<name>A0A3E0UA42_9GAMM</name>
<protein>
    <submittedName>
        <fullName evidence="1">Cryptochrome/photolyase family protein</fullName>
    </submittedName>
</protein>
<gene>
    <name evidence="1" type="ORF">DXX94_10985</name>
</gene>
<keyword evidence="2" id="KW-1185">Reference proteome</keyword>
<dbReference type="InterPro" id="IPR036134">
    <property type="entry name" value="Crypto/Photolyase_FAD-like_sf"/>
</dbReference>
<dbReference type="EMBL" id="QUOT01000001">
    <property type="protein sequence ID" value="REL32692.1"/>
    <property type="molecule type" value="Genomic_DNA"/>
</dbReference>
<dbReference type="GO" id="GO:0016829">
    <property type="term" value="F:lyase activity"/>
    <property type="evidence" value="ECO:0007669"/>
    <property type="project" value="UniProtKB-KW"/>
</dbReference>
<evidence type="ECO:0000313" key="2">
    <source>
        <dbReference type="Proteomes" id="UP000256899"/>
    </source>
</evidence>
<reference evidence="2" key="1">
    <citation type="submission" date="2018-08" db="EMBL/GenBank/DDBJ databases">
        <title>Thalassotalea euphylliae genome.</title>
        <authorList>
            <person name="Summers S."/>
            <person name="Rice S.A."/>
            <person name="Freckelton M.L."/>
            <person name="Nedved B.T."/>
            <person name="Hadfield M.G."/>
        </authorList>
    </citation>
    <scope>NUCLEOTIDE SEQUENCE [LARGE SCALE GENOMIC DNA]</scope>
    <source>
        <strain evidence="2">H3</strain>
    </source>
</reference>
<proteinExistence type="predicted"/>
<dbReference type="AlphaFoldDB" id="A0A3E0UA42"/>
<evidence type="ECO:0000313" key="1">
    <source>
        <dbReference type="EMBL" id="REL32692.1"/>
    </source>
</evidence>
<dbReference type="PANTHER" id="PTHR38657">
    <property type="entry name" value="SLR1343 PROTEIN"/>
    <property type="match status" value="1"/>
</dbReference>
<dbReference type="InterPro" id="IPR052551">
    <property type="entry name" value="UV-DNA_repair_photolyase"/>
</dbReference>
<dbReference type="PANTHER" id="PTHR38657:SF1">
    <property type="entry name" value="SLR1343 PROTEIN"/>
    <property type="match status" value="1"/>
</dbReference>
<dbReference type="Gene3D" id="1.25.40.80">
    <property type="match status" value="1"/>
</dbReference>